<reference evidence="6" key="1">
    <citation type="submission" date="2020-04" db="EMBL/GenBank/DDBJ databases">
        <authorList>
            <person name="Alioto T."/>
            <person name="Alioto T."/>
            <person name="Gomez Garrido J."/>
        </authorList>
    </citation>
    <scope>NUCLEOTIDE SEQUENCE</scope>
    <source>
        <strain evidence="6">A484AB</strain>
    </source>
</reference>
<name>A0A6S7JGJ6_PARCT</name>
<dbReference type="Gene3D" id="3.40.50.1820">
    <property type="entry name" value="alpha/beta hydrolase"/>
    <property type="match status" value="1"/>
</dbReference>
<keyword evidence="2" id="KW-0645">Protease</keyword>
<evidence type="ECO:0000256" key="4">
    <source>
        <dbReference type="ARBA" id="ARBA00022801"/>
    </source>
</evidence>
<keyword evidence="6" id="KW-0121">Carboxypeptidase</keyword>
<dbReference type="Pfam" id="PF05577">
    <property type="entry name" value="Peptidase_S28"/>
    <property type="match status" value="1"/>
</dbReference>
<dbReference type="PANTHER" id="PTHR11010:SF38">
    <property type="entry name" value="LYSOSOMAL PRO-X CARBOXYPEPTIDASE"/>
    <property type="match status" value="1"/>
</dbReference>
<comment type="caution">
    <text evidence="6">The sequence shown here is derived from an EMBL/GenBank/DDBJ whole genome shotgun (WGS) entry which is preliminary data.</text>
</comment>
<sequence length="195" mass="22175">AVCEKLKDEELTGDALLKALFNAASVYYNYTGHAKCFDIEQQATKDLGDKGWSFQACTEMVMPLCADGEEDMFYPFDWNFPAYAKGCEEWWKVMPRQYWVEVQYGGRKISSHSNIVFSNGNLDPWSGGGVTKSISDSLIAVMIKDGAHHLDLRHKNSGDPQSVIDARKLEKKYMKQWIMQWKKTKSNTASVLDLL</sequence>
<protein>
    <submittedName>
        <fullName evidence="6">Lysosomal Pro-X carboxypeptidase</fullName>
    </submittedName>
</protein>
<dbReference type="OrthoDB" id="2130629at2759"/>
<dbReference type="InterPro" id="IPR008758">
    <property type="entry name" value="Peptidase_S28"/>
</dbReference>
<keyword evidence="5" id="KW-0325">Glycoprotein</keyword>
<dbReference type="PANTHER" id="PTHR11010">
    <property type="entry name" value="PROTEASE S28 PRO-X CARBOXYPEPTIDASE-RELATED"/>
    <property type="match status" value="1"/>
</dbReference>
<dbReference type="GO" id="GO:0004180">
    <property type="term" value="F:carboxypeptidase activity"/>
    <property type="evidence" value="ECO:0007669"/>
    <property type="project" value="UniProtKB-KW"/>
</dbReference>
<dbReference type="GO" id="GO:0006508">
    <property type="term" value="P:proteolysis"/>
    <property type="evidence" value="ECO:0007669"/>
    <property type="project" value="UniProtKB-KW"/>
</dbReference>
<evidence type="ECO:0000313" key="7">
    <source>
        <dbReference type="Proteomes" id="UP001152795"/>
    </source>
</evidence>
<feature type="non-terminal residue" evidence="6">
    <location>
        <position position="1"/>
    </location>
</feature>
<dbReference type="EMBL" id="CACRXK020015273">
    <property type="protein sequence ID" value="CAB4028140.1"/>
    <property type="molecule type" value="Genomic_DNA"/>
</dbReference>
<dbReference type="Proteomes" id="UP001152795">
    <property type="component" value="Unassembled WGS sequence"/>
</dbReference>
<dbReference type="AlphaFoldDB" id="A0A6S7JGJ6"/>
<evidence type="ECO:0000256" key="1">
    <source>
        <dbReference type="ARBA" id="ARBA00011079"/>
    </source>
</evidence>
<evidence type="ECO:0000256" key="5">
    <source>
        <dbReference type="ARBA" id="ARBA00023180"/>
    </source>
</evidence>
<keyword evidence="3" id="KW-0732">Signal</keyword>
<comment type="similarity">
    <text evidence="1">Belongs to the peptidase S28 family.</text>
</comment>
<gene>
    <name evidence="6" type="ORF">PACLA_8A051194</name>
</gene>
<dbReference type="GO" id="GO:0070008">
    <property type="term" value="F:serine-type exopeptidase activity"/>
    <property type="evidence" value="ECO:0007669"/>
    <property type="project" value="InterPro"/>
</dbReference>
<organism evidence="6 7">
    <name type="scientific">Paramuricea clavata</name>
    <name type="common">Red gorgonian</name>
    <name type="synonym">Violescent sea-whip</name>
    <dbReference type="NCBI Taxonomy" id="317549"/>
    <lineage>
        <taxon>Eukaryota</taxon>
        <taxon>Metazoa</taxon>
        <taxon>Cnidaria</taxon>
        <taxon>Anthozoa</taxon>
        <taxon>Octocorallia</taxon>
        <taxon>Malacalcyonacea</taxon>
        <taxon>Plexauridae</taxon>
        <taxon>Paramuricea</taxon>
    </lineage>
</organism>
<dbReference type="GO" id="GO:0008239">
    <property type="term" value="F:dipeptidyl-peptidase activity"/>
    <property type="evidence" value="ECO:0007669"/>
    <property type="project" value="TreeGrafter"/>
</dbReference>
<dbReference type="InterPro" id="IPR029058">
    <property type="entry name" value="AB_hydrolase_fold"/>
</dbReference>
<keyword evidence="4" id="KW-0378">Hydrolase</keyword>
<evidence type="ECO:0000313" key="6">
    <source>
        <dbReference type="EMBL" id="CAB4028140.1"/>
    </source>
</evidence>
<keyword evidence="7" id="KW-1185">Reference proteome</keyword>
<evidence type="ECO:0000256" key="2">
    <source>
        <dbReference type="ARBA" id="ARBA00022670"/>
    </source>
</evidence>
<proteinExistence type="inferred from homology"/>
<evidence type="ECO:0000256" key="3">
    <source>
        <dbReference type="ARBA" id="ARBA00022729"/>
    </source>
</evidence>
<accession>A0A6S7JGJ6</accession>